<evidence type="ECO:0000313" key="2">
    <source>
        <dbReference type="Proteomes" id="UP000326396"/>
    </source>
</evidence>
<dbReference type="EMBL" id="SZYD01000012">
    <property type="protein sequence ID" value="KAD4585301.1"/>
    <property type="molecule type" value="Genomic_DNA"/>
</dbReference>
<evidence type="ECO:0000313" key="1">
    <source>
        <dbReference type="EMBL" id="KAD4585301.1"/>
    </source>
</evidence>
<dbReference type="Proteomes" id="UP000326396">
    <property type="component" value="Linkage Group LG2"/>
</dbReference>
<organism evidence="1 2">
    <name type="scientific">Mikania micrantha</name>
    <name type="common">bitter vine</name>
    <dbReference type="NCBI Taxonomy" id="192012"/>
    <lineage>
        <taxon>Eukaryota</taxon>
        <taxon>Viridiplantae</taxon>
        <taxon>Streptophyta</taxon>
        <taxon>Embryophyta</taxon>
        <taxon>Tracheophyta</taxon>
        <taxon>Spermatophyta</taxon>
        <taxon>Magnoliopsida</taxon>
        <taxon>eudicotyledons</taxon>
        <taxon>Gunneridae</taxon>
        <taxon>Pentapetalae</taxon>
        <taxon>asterids</taxon>
        <taxon>campanulids</taxon>
        <taxon>Asterales</taxon>
        <taxon>Asteraceae</taxon>
        <taxon>Asteroideae</taxon>
        <taxon>Heliantheae alliance</taxon>
        <taxon>Eupatorieae</taxon>
        <taxon>Mikania</taxon>
    </lineage>
</organism>
<sequence length="91" mass="9893">MEDDELDGSDFLPSPVANDITIIVIDDLKVKMNMNDHKFEDKGYDSWSTGLNQIWTDSGCNLVDGGGNWGYVGTASGWTSGDDSRKGLESS</sequence>
<protein>
    <submittedName>
        <fullName evidence="1">Uncharacterized protein</fullName>
    </submittedName>
</protein>
<gene>
    <name evidence="1" type="ORF">E3N88_22902</name>
</gene>
<keyword evidence="2" id="KW-1185">Reference proteome</keyword>
<name>A0A5N6NBS0_9ASTR</name>
<comment type="caution">
    <text evidence="1">The sequence shown here is derived from an EMBL/GenBank/DDBJ whole genome shotgun (WGS) entry which is preliminary data.</text>
</comment>
<accession>A0A5N6NBS0</accession>
<proteinExistence type="predicted"/>
<reference evidence="1 2" key="1">
    <citation type="submission" date="2019-05" db="EMBL/GenBank/DDBJ databases">
        <title>Mikania micrantha, genome provides insights into the molecular mechanism of rapid growth.</title>
        <authorList>
            <person name="Liu B."/>
        </authorList>
    </citation>
    <scope>NUCLEOTIDE SEQUENCE [LARGE SCALE GENOMIC DNA]</scope>
    <source>
        <strain evidence="1">NLD-2019</strain>
        <tissue evidence="1">Leaf</tissue>
    </source>
</reference>
<dbReference type="AlphaFoldDB" id="A0A5N6NBS0"/>